<comment type="caution">
    <text evidence="1">The sequence shown here is derived from an EMBL/GenBank/DDBJ whole genome shotgun (WGS) entry which is preliminary data.</text>
</comment>
<dbReference type="RefSeq" id="XP_056519593.1">
    <property type="nucleotide sequence ID" value="XM_056665997.1"/>
</dbReference>
<reference evidence="1" key="1">
    <citation type="submission" date="2022-11" db="EMBL/GenBank/DDBJ databases">
        <authorList>
            <person name="Petersen C."/>
        </authorList>
    </citation>
    <scope>NUCLEOTIDE SEQUENCE</scope>
    <source>
        <strain evidence="1">IBT 22155</strain>
    </source>
</reference>
<dbReference type="GeneID" id="81405167"/>
<gene>
    <name evidence="1" type="ORF">N7515_005253</name>
</gene>
<protein>
    <submittedName>
        <fullName evidence="1">Uncharacterized protein</fullName>
    </submittedName>
</protein>
<evidence type="ECO:0000313" key="1">
    <source>
        <dbReference type="EMBL" id="KAJ5129214.1"/>
    </source>
</evidence>
<keyword evidence="2" id="KW-1185">Reference proteome</keyword>
<dbReference type="EMBL" id="JAPQKL010000005">
    <property type="protein sequence ID" value="KAJ5129214.1"/>
    <property type="molecule type" value="Genomic_DNA"/>
</dbReference>
<proteinExistence type="predicted"/>
<evidence type="ECO:0000313" key="2">
    <source>
        <dbReference type="Proteomes" id="UP001149079"/>
    </source>
</evidence>
<accession>A0A9W9KZN3</accession>
<reference evidence="1" key="2">
    <citation type="journal article" date="2023" name="IMA Fungus">
        <title>Comparative genomic study of the Penicillium genus elucidates a diverse pangenome and 15 lateral gene transfer events.</title>
        <authorList>
            <person name="Petersen C."/>
            <person name="Sorensen T."/>
            <person name="Nielsen M.R."/>
            <person name="Sondergaard T.E."/>
            <person name="Sorensen J.L."/>
            <person name="Fitzpatrick D.A."/>
            <person name="Frisvad J.C."/>
            <person name="Nielsen K.L."/>
        </authorList>
    </citation>
    <scope>NUCLEOTIDE SEQUENCE</scope>
    <source>
        <strain evidence="1">IBT 22155</strain>
    </source>
</reference>
<sequence>MPNPPLSRSWAEIRLALEHARDGEDGPGNTESAAVLEAAITELWNRIQAQPDNYVLSPDEFALFNYFLASRYRGSPVAQSAVARFWNNYQATTNCDGVTK</sequence>
<organism evidence="1 2">
    <name type="scientific">Penicillium bovifimosum</name>
    <dbReference type="NCBI Taxonomy" id="126998"/>
    <lineage>
        <taxon>Eukaryota</taxon>
        <taxon>Fungi</taxon>
        <taxon>Dikarya</taxon>
        <taxon>Ascomycota</taxon>
        <taxon>Pezizomycotina</taxon>
        <taxon>Eurotiomycetes</taxon>
        <taxon>Eurotiomycetidae</taxon>
        <taxon>Eurotiales</taxon>
        <taxon>Aspergillaceae</taxon>
        <taxon>Penicillium</taxon>
    </lineage>
</organism>
<name>A0A9W9KZN3_9EURO</name>
<dbReference type="AlphaFoldDB" id="A0A9W9KZN3"/>
<dbReference type="OrthoDB" id="5302289at2759"/>
<dbReference type="Proteomes" id="UP001149079">
    <property type="component" value="Unassembled WGS sequence"/>
</dbReference>